<organism evidence="2 4">
    <name type="scientific">Rothia aeria</name>
    <dbReference type="NCBI Taxonomy" id="172042"/>
    <lineage>
        <taxon>Bacteria</taxon>
        <taxon>Bacillati</taxon>
        <taxon>Actinomycetota</taxon>
        <taxon>Actinomycetes</taxon>
        <taxon>Micrococcales</taxon>
        <taxon>Micrococcaceae</taxon>
        <taxon>Rothia</taxon>
    </lineage>
</organism>
<dbReference type="InterPro" id="IPR029039">
    <property type="entry name" value="Flavoprotein-like_sf"/>
</dbReference>
<sequence>MSTTRALIIYGSVYGYTEQYATWLAEDLRALPQAPEVETVPAAKVTPEQAEAADVVVIGGSDYGGFLTGAPSLRKKIVPLLLPKRKRTAFFTVSFTGEYSKDLLNKAVAKSYTAELTEGQPVAHLRGGIKWSELSLTHKAALKGPVRAWLAAKPNPNEGIQQMLDCYGTEGADYTNRASLEPFAQEVAKLI</sequence>
<dbReference type="PROSITE" id="PS50902">
    <property type="entry name" value="FLAVODOXIN_LIKE"/>
    <property type="match status" value="1"/>
</dbReference>
<dbReference type="Gene3D" id="3.40.50.360">
    <property type="match status" value="1"/>
</dbReference>
<gene>
    <name evidence="3" type="ORF">NCTC10207_01025</name>
    <name evidence="2" type="ORF">RA11412_1654</name>
</gene>
<dbReference type="Pfam" id="PF12724">
    <property type="entry name" value="Flavodoxin_5"/>
    <property type="match status" value="1"/>
</dbReference>
<dbReference type="AlphaFoldDB" id="A0A2Z5R005"/>
<reference evidence="3 5" key="2">
    <citation type="submission" date="2018-12" db="EMBL/GenBank/DDBJ databases">
        <authorList>
            <consortium name="Pathogen Informatics"/>
        </authorList>
    </citation>
    <scope>NUCLEOTIDE SEQUENCE [LARGE SCALE GENOMIC DNA]</scope>
    <source>
        <strain evidence="3 5">NCTC10207</strain>
    </source>
</reference>
<evidence type="ECO:0000259" key="1">
    <source>
        <dbReference type="PROSITE" id="PS50902"/>
    </source>
</evidence>
<feature type="domain" description="Flavodoxin-like" evidence="1">
    <location>
        <begin position="6"/>
        <end position="154"/>
    </location>
</feature>
<dbReference type="KEGG" id="raj:RA11412_1654"/>
<dbReference type="Proteomes" id="UP000282386">
    <property type="component" value="Chromosome"/>
</dbReference>
<dbReference type="InterPro" id="IPR008254">
    <property type="entry name" value="Flavodoxin/NO_synth"/>
</dbReference>
<dbReference type="SUPFAM" id="SSF52218">
    <property type="entry name" value="Flavoproteins"/>
    <property type="match status" value="1"/>
</dbReference>
<name>A0A2Z5R005_9MICC</name>
<dbReference type="GO" id="GO:0010181">
    <property type="term" value="F:FMN binding"/>
    <property type="evidence" value="ECO:0007669"/>
    <property type="project" value="InterPro"/>
</dbReference>
<dbReference type="EMBL" id="LR134479">
    <property type="protein sequence ID" value="VEI22931.1"/>
    <property type="molecule type" value="Genomic_DNA"/>
</dbReference>
<dbReference type="Proteomes" id="UP000250241">
    <property type="component" value="Chromosome"/>
</dbReference>
<evidence type="ECO:0000313" key="2">
    <source>
        <dbReference type="EMBL" id="BAV87953.1"/>
    </source>
</evidence>
<dbReference type="GeneID" id="93860913"/>
<accession>A0A2Z5R005</accession>
<dbReference type="RefSeq" id="WP_037289029.1">
    <property type="nucleotide sequence ID" value="NZ_CAJPQC010000001.1"/>
</dbReference>
<proteinExistence type="predicted"/>
<dbReference type="InterPro" id="IPR026816">
    <property type="entry name" value="Flavodoxin_dom"/>
</dbReference>
<keyword evidence="4" id="KW-1185">Reference proteome</keyword>
<evidence type="ECO:0000313" key="5">
    <source>
        <dbReference type="Proteomes" id="UP000282386"/>
    </source>
</evidence>
<protein>
    <submittedName>
        <fullName evidence="3">Flavodoxin</fullName>
    </submittedName>
</protein>
<evidence type="ECO:0000313" key="3">
    <source>
        <dbReference type="EMBL" id="VEI22931.1"/>
    </source>
</evidence>
<evidence type="ECO:0000313" key="4">
    <source>
        <dbReference type="Proteomes" id="UP000250241"/>
    </source>
</evidence>
<reference evidence="2 4" key="1">
    <citation type="submission" date="2016-10" db="EMBL/GenBank/DDBJ databases">
        <title>Genome sequence of Rothia aeria strain JCM11412.</title>
        <authorList>
            <person name="Nambu T."/>
        </authorList>
    </citation>
    <scope>NUCLEOTIDE SEQUENCE [LARGE SCALE GENOMIC DNA]</scope>
    <source>
        <strain evidence="2 4">JCM 11412</strain>
    </source>
</reference>
<dbReference type="EMBL" id="AP017895">
    <property type="protein sequence ID" value="BAV87953.1"/>
    <property type="molecule type" value="Genomic_DNA"/>
</dbReference>